<dbReference type="AlphaFoldDB" id="A0A857D2K6"/>
<evidence type="ECO:0000313" key="1">
    <source>
        <dbReference type="EMBL" id="QGZ89871.1"/>
    </source>
</evidence>
<protein>
    <submittedName>
        <fullName evidence="1">Uncharacterized protein</fullName>
    </submittedName>
</protein>
<reference evidence="1 2" key="1">
    <citation type="submission" date="2019-12" db="EMBL/GenBank/DDBJ databases">
        <title>Complete genome sequence of Microcystis aeruginosa strain FD4.</title>
        <authorList>
            <person name="Urakawa H."/>
        </authorList>
    </citation>
    <scope>NUCLEOTIDE SEQUENCE [LARGE SCALE GENOMIC DNA]</scope>
    <source>
        <strain evidence="1 2">FD4</strain>
    </source>
</reference>
<proteinExistence type="predicted"/>
<dbReference type="EMBL" id="CP046973">
    <property type="protein sequence ID" value="QGZ89871.1"/>
    <property type="molecule type" value="Genomic_DNA"/>
</dbReference>
<accession>A0A857D2K6</accession>
<gene>
    <name evidence="1" type="ORF">GQR42_10160</name>
</gene>
<dbReference type="RefSeq" id="WP_158199877.1">
    <property type="nucleotide sequence ID" value="NZ_CP046973.1"/>
</dbReference>
<sequence>MSSEDAKPVNWSAIAEKTPVSRPSMNNNQLNGLFTDFMPFNPYFCRF</sequence>
<evidence type="ECO:0000313" key="2">
    <source>
        <dbReference type="Proteomes" id="UP000438345"/>
    </source>
</evidence>
<organism evidence="1 2">
    <name type="scientific">Microcystis aeruginosa FD4</name>
    <dbReference type="NCBI Taxonomy" id="2686288"/>
    <lineage>
        <taxon>Bacteria</taxon>
        <taxon>Bacillati</taxon>
        <taxon>Cyanobacteriota</taxon>
        <taxon>Cyanophyceae</taxon>
        <taxon>Oscillatoriophycideae</taxon>
        <taxon>Chroococcales</taxon>
        <taxon>Microcystaceae</taxon>
        <taxon>Microcystis</taxon>
    </lineage>
</organism>
<dbReference type="Proteomes" id="UP000438345">
    <property type="component" value="Chromosome"/>
</dbReference>
<name>A0A857D2K6_MICAE</name>